<sequence length="216" mass="24536">MNKSSELEALLFVVGDEGIGLEELSYLLTIKTEEVYQLIQELQVRYQEDEQSSLNILEVGNHFVLTTKRSFAPLLKKYAQSPLSNRLSQAALETLAIIAYKQPITRMEVEEIRGVQSSGSVQKLTARQLIEEKGRVEGPGRAILYGTTSYFMDYFGLKDLSELPDIQAMETELEEELPLDLFFDRYQELPGEETPLQNTPTAADFESVAEEREEED</sequence>
<comment type="subunit">
    <text evidence="5">Homodimer. Homodimerization may be required to stabilize the binding of ScpA to the Smc head domains. Component of a cohesin-like complex composed of ScpA, ScpB and the Smc homodimer, in which ScpA and ScpB bind to the head domain of Smc. The presence of the three proteins is required for the association of the complex with DNA.</text>
</comment>
<dbReference type="PANTHER" id="PTHR34298">
    <property type="entry name" value="SEGREGATION AND CONDENSATION PROTEIN B"/>
    <property type="match status" value="1"/>
</dbReference>
<protein>
    <recommendedName>
        <fullName evidence="5">Segregation and condensation protein B</fullName>
    </recommendedName>
</protein>
<dbReference type="InterPro" id="IPR036390">
    <property type="entry name" value="WH_DNA-bd_sf"/>
</dbReference>
<dbReference type="Proteomes" id="UP001256711">
    <property type="component" value="Unassembled WGS sequence"/>
</dbReference>
<dbReference type="EMBL" id="JARQBJ010000004">
    <property type="protein sequence ID" value="MDT2810853.1"/>
    <property type="molecule type" value="Genomic_DNA"/>
</dbReference>
<evidence type="ECO:0000256" key="4">
    <source>
        <dbReference type="ARBA" id="ARBA00023306"/>
    </source>
</evidence>
<dbReference type="HAMAP" id="MF_01804">
    <property type="entry name" value="ScpB"/>
    <property type="match status" value="1"/>
</dbReference>
<dbReference type="PIRSF" id="PIRSF019345">
    <property type="entry name" value="ScpB"/>
    <property type="match status" value="1"/>
</dbReference>
<dbReference type="RefSeq" id="WP_161999422.1">
    <property type="nucleotide sequence ID" value="NZ_JAQESC010000007.1"/>
</dbReference>
<keyword evidence="3 5" id="KW-0159">Chromosome partition</keyword>
<keyword evidence="2 5" id="KW-0132">Cell division</keyword>
<dbReference type="InterPro" id="IPR036388">
    <property type="entry name" value="WH-like_DNA-bd_sf"/>
</dbReference>
<keyword evidence="4 5" id="KW-0131">Cell cycle</keyword>
<organism evidence="7 8">
    <name type="scientific">Enterococcus asini</name>
    <dbReference type="NCBI Taxonomy" id="57732"/>
    <lineage>
        <taxon>Bacteria</taxon>
        <taxon>Bacillati</taxon>
        <taxon>Bacillota</taxon>
        <taxon>Bacilli</taxon>
        <taxon>Lactobacillales</taxon>
        <taxon>Enterococcaceae</taxon>
        <taxon>Enterococcus</taxon>
    </lineage>
</organism>
<feature type="region of interest" description="Disordered" evidence="6">
    <location>
        <begin position="188"/>
        <end position="216"/>
    </location>
</feature>
<evidence type="ECO:0000256" key="1">
    <source>
        <dbReference type="ARBA" id="ARBA00022490"/>
    </source>
</evidence>
<dbReference type="NCBIfam" id="TIGR00281">
    <property type="entry name" value="SMC-Scp complex subunit ScpB"/>
    <property type="match status" value="1"/>
</dbReference>
<dbReference type="SUPFAM" id="SSF46785">
    <property type="entry name" value="Winged helix' DNA-binding domain"/>
    <property type="match status" value="2"/>
</dbReference>
<dbReference type="GO" id="GO:0051304">
    <property type="term" value="P:chromosome separation"/>
    <property type="evidence" value="ECO:0007669"/>
    <property type="project" value="InterPro"/>
</dbReference>
<evidence type="ECO:0000313" key="7">
    <source>
        <dbReference type="EMBL" id="MDT2810853.1"/>
    </source>
</evidence>
<dbReference type="Pfam" id="PF04079">
    <property type="entry name" value="SMC_ScpB"/>
    <property type="match status" value="1"/>
</dbReference>
<dbReference type="PANTHER" id="PTHR34298:SF2">
    <property type="entry name" value="SEGREGATION AND CONDENSATION PROTEIN B"/>
    <property type="match status" value="1"/>
</dbReference>
<evidence type="ECO:0000256" key="5">
    <source>
        <dbReference type="HAMAP-Rule" id="MF_01804"/>
    </source>
</evidence>
<dbReference type="GO" id="GO:0006260">
    <property type="term" value="P:DNA replication"/>
    <property type="evidence" value="ECO:0007669"/>
    <property type="project" value="UniProtKB-UniRule"/>
</dbReference>
<evidence type="ECO:0000256" key="3">
    <source>
        <dbReference type="ARBA" id="ARBA00022829"/>
    </source>
</evidence>
<evidence type="ECO:0000313" key="8">
    <source>
        <dbReference type="Proteomes" id="UP001256711"/>
    </source>
</evidence>
<dbReference type="AlphaFoldDB" id="A0AAW8TXV0"/>
<comment type="subcellular location">
    <subcellularLocation>
        <location evidence="5">Cytoplasm</location>
    </subcellularLocation>
    <text evidence="5">Associated with two foci at the outer edges of the nucleoid region in young cells, and at four foci within both cell halves in older cells.</text>
</comment>
<dbReference type="InterPro" id="IPR005234">
    <property type="entry name" value="ScpB_csome_segregation"/>
</dbReference>
<evidence type="ECO:0000256" key="6">
    <source>
        <dbReference type="SAM" id="MobiDB-lite"/>
    </source>
</evidence>
<name>A0AAW8TXV0_9ENTE</name>
<comment type="similarity">
    <text evidence="5">Belongs to the ScpB family.</text>
</comment>
<dbReference type="Gene3D" id="1.10.10.10">
    <property type="entry name" value="Winged helix-like DNA-binding domain superfamily/Winged helix DNA-binding domain"/>
    <property type="match status" value="2"/>
</dbReference>
<reference evidence="7" key="1">
    <citation type="submission" date="2023-03" db="EMBL/GenBank/DDBJ databases">
        <authorList>
            <person name="Shen W."/>
            <person name="Cai J."/>
        </authorList>
    </citation>
    <scope>NUCLEOTIDE SEQUENCE</scope>
    <source>
        <strain evidence="7">B226-2</strain>
    </source>
</reference>
<gene>
    <name evidence="5 7" type="primary">scpB</name>
    <name evidence="7" type="ORF">P7H43_10160</name>
</gene>
<evidence type="ECO:0000256" key="2">
    <source>
        <dbReference type="ARBA" id="ARBA00022618"/>
    </source>
</evidence>
<proteinExistence type="inferred from homology"/>
<dbReference type="GO" id="GO:0005737">
    <property type="term" value="C:cytoplasm"/>
    <property type="evidence" value="ECO:0007669"/>
    <property type="project" value="UniProtKB-SubCell"/>
</dbReference>
<feature type="compositionally biased region" description="Acidic residues" evidence="6">
    <location>
        <begin position="207"/>
        <end position="216"/>
    </location>
</feature>
<comment type="caution">
    <text evidence="7">The sequence shown here is derived from an EMBL/GenBank/DDBJ whole genome shotgun (WGS) entry which is preliminary data.</text>
</comment>
<comment type="function">
    <text evidence="5">Participates in chromosomal partition during cell division. May act via the formation of a condensin-like complex containing Smc and ScpA that pull DNA away from mid-cell into both cell halves.</text>
</comment>
<accession>A0AAW8TXV0</accession>
<dbReference type="GO" id="GO:0051301">
    <property type="term" value="P:cell division"/>
    <property type="evidence" value="ECO:0007669"/>
    <property type="project" value="UniProtKB-KW"/>
</dbReference>
<keyword evidence="1 5" id="KW-0963">Cytoplasm</keyword>